<evidence type="ECO:0000313" key="5">
    <source>
        <dbReference type="Proteomes" id="UP000676325"/>
    </source>
</evidence>
<dbReference type="SUPFAM" id="SSF53474">
    <property type="entry name" value="alpha/beta-Hydrolases"/>
    <property type="match status" value="1"/>
</dbReference>
<sequence>MTSSDPFANPPVPETRLRVPSADGTQINVEVHGPAGAPTVVLIHGWTCRISFWAPVIEALRSGTPALRVVAYDQRGHGESEIPGTGAYSVPILVEDLRAVLDATLGDGEQAVLAGHSMGGMTIMAAADDAAILGRAGGVVLCSTGFANLPGSSSVVPGLKRLPKANRAAHRFLLTSTLPIGPITPISRSAMKHTALGPKSSRQLQKANARIIAACKPKPRAGWGRVLSELDVTTHIGKLDVPTSVVFGTSDRLTPAAAHAQAIADALPRFAGMTTLTGLGHMTPMEAPDVVSSVIRQRVHAMVTAGEVAEAAKGPDHE</sequence>
<protein>
    <submittedName>
        <fullName evidence="4">Alpha/beta hydrolase</fullName>
    </submittedName>
</protein>
<reference evidence="4" key="1">
    <citation type="submission" date="2021-04" db="EMBL/GenBank/DDBJ databases">
        <title>Genome based classification of Actinospica acidithermotolerans sp. nov., an actinobacterium isolated from an Indonesian hot spring.</title>
        <authorList>
            <person name="Kusuma A.B."/>
            <person name="Putra K.E."/>
            <person name="Nafisah S."/>
            <person name="Loh J."/>
            <person name="Nouioui I."/>
            <person name="Goodfellow M."/>
        </authorList>
    </citation>
    <scope>NUCLEOTIDE SEQUENCE</scope>
    <source>
        <strain evidence="4">MGRD01-02</strain>
    </source>
</reference>
<dbReference type="InterPro" id="IPR029058">
    <property type="entry name" value="AB_hydrolase_fold"/>
</dbReference>
<dbReference type="GO" id="GO:0016787">
    <property type="term" value="F:hydrolase activity"/>
    <property type="evidence" value="ECO:0007669"/>
    <property type="project" value="UniProtKB-KW"/>
</dbReference>
<gene>
    <name evidence="4" type="ORF">KDK95_11435</name>
</gene>
<dbReference type="InterPro" id="IPR000073">
    <property type="entry name" value="AB_hydrolase_1"/>
</dbReference>
<keyword evidence="1" id="KW-0560">Oxidoreductase</keyword>
<keyword evidence="5" id="KW-1185">Reference proteome</keyword>
<evidence type="ECO:0000313" key="4">
    <source>
        <dbReference type="EMBL" id="MBR7826917.1"/>
    </source>
</evidence>
<evidence type="ECO:0000259" key="3">
    <source>
        <dbReference type="Pfam" id="PF12697"/>
    </source>
</evidence>
<dbReference type="RefSeq" id="WP_212518059.1">
    <property type="nucleotide sequence ID" value="NZ_JAGSOH010000024.1"/>
</dbReference>
<dbReference type="GO" id="GO:0004601">
    <property type="term" value="F:peroxidase activity"/>
    <property type="evidence" value="ECO:0007669"/>
    <property type="project" value="UniProtKB-KW"/>
</dbReference>
<name>A0A941IIL4_9ACTN</name>
<dbReference type="Pfam" id="PF12697">
    <property type="entry name" value="Abhydrolase_6"/>
    <property type="match status" value="1"/>
</dbReference>
<dbReference type="PANTHER" id="PTHR43433">
    <property type="entry name" value="HYDROLASE, ALPHA/BETA FOLD FAMILY PROTEIN"/>
    <property type="match status" value="1"/>
</dbReference>
<feature type="region of interest" description="Disordered" evidence="2">
    <location>
        <begin position="1"/>
        <end position="21"/>
    </location>
</feature>
<dbReference type="Proteomes" id="UP000676325">
    <property type="component" value="Unassembled WGS sequence"/>
</dbReference>
<dbReference type="PRINTS" id="PR00111">
    <property type="entry name" value="ABHYDROLASE"/>
</dbReference>
<feature type="domain" description="AB hydrolase-1" evidence="3">
    <location>
        <begin position="40"/>
        <end position="292"/>
    </location>
</feature>
<dbReference type="InterPro" id="IPR000639">
    <property type="entry name" value="Epox_hydrolase-like"/>
</dbReference>
<dbReference type="PRINTS" id="PR00412">
    <property type="entry name" value="EPOXHYDRLASE"/>
</dbReference>
<dbReference type="Gene3D" id="3.40.50.1820">
    <property type="entry name" value="alpha/beta hydrolase"/>
    <property type="match status" value="1"/>
</dbReference>
<dbReference type="EMBL" id="JAGSOH010000024">
    <property type="protein sequence ID" value="MBR7826917.1"/>
    <property type="molecule type" value="Genomic_DNA"/>
</dbReference>
<dbReference type="PANTHER" id="PTHR43433:SF1">
    <property type="entry name" value="BLL5160 PROTEIN"/>
    <property type="match status" value="1"/>
</dbReference>
<keyword evidence="4" id="KW-0378">Hydrolase</keyword>
<evidence type="ECO:0000256" key="1">
    <source>
        <dbReference type="ARBA" id="ARBA00022559"/>
    </source>
</evidence>
<proteinExistence type="predicted"/>
<organism evidence="4 5">
    <name type="scientific">Actinospica acidithermotolerans</name>
    <dbReference type="NCBI Taxonomy" id="2828514"/>
    <lineage>
        <taxon>Bacteria</taxon>
        <taxon>Bacillati</taxon>
        <taxon>Actinomycetota</taxon>
        <taxon>Actinomycetes</taxon>
        <taxon>Catenulisporales</taxon>
        <taxon>Actinospicaceae</taxon>
        <taxon>Actinospica</taxon>
    </lineage>
</organism>
<dbReference type="InterPro" id="IPR050471">
    <property type="entry name" value="AB_hydrolase"/>
</dbReference>
<dbReference type="AlphaFoldDB" id="A0A941IIL4"/>
<keyword evidence="1" id="KW-0575">Peroxidase</keyword>
<accession>A0A941IIL4</accession>
<comment type="caution">
    <text evidence="4">The sequence shown here is derived from an EMBL/GenBank/DDBJ whole genome shotgun (WGS) entry which is preliminary data.</text>
</comment>
<evidence type="ECO:0000256" key="2">
    <source>
        <dbReference type="SAM" id="MobiDB-lite"/>
    </source>
</evidence>